<feature type="compositionally biased region" description="Basic and acidic residues" evidence="2">
    <location>
        <begin position="91"/>
        <end position="105"/>
    </location>
</feature>
<dbReference type="InParanoid" id="A0A0C3GFA1"/>
<dbReference type="EMBL" id="KN832975">
    <property type="protein sequence ID" value="KIM89331.1"/>
    <property type="molecule type" value="Genomic_DNA"/>
</dbReference>
<proteinExistence type="inferred from homology"/>
<feature type="region of interest" description="Disordered" evidence="2">
    <location>
        <begin position="510"/>
        <end position="532"/>
    </location>
</feature>
<evidence type="ECO:0000313" key="3">
    <source>
        <dbReference type="EMBL" id="KIM89331.1"/>
    </source>
</evidence>
<dbReference type="InterPro" id="IPR008862">
    <property type="entry name" value="Tcp11"/>
</dbReference>
<accession>A0A0C3GFA1</accession>
<reference evidence="3 4" key="1">
    <citation type="submission" date="2014-04" db="EMBL/GenBank/DDBJ databases">
        <authorList>
            <consortium name="DOE Joint Genome Institute"/>
            <person name="Kuo A."/>
            <person name="Tarkka M."/>
            <person name="Buscot F."/>
            <person name="Kohler A."/>
            <person name="Nagy L.G."/>
            <person name="Floudas D."/>
            <person name="Copeland A."/>
            <person name="Barry K.W."/>
            <person name="Cichocki N."/>
            <person name="Veneault-Fourrey C."/>
            <person name="LaButti K."/>
            <person name="Lindquist E.A."/>
            <person name="Lipzen A."/>
            <person name="Lundell T."/>
            <person name="Morin E."/>
            <person name="Murat C."/>
            <person name="Sun H."/>
            <person name="Tunlid A."/>
            <person name="Henrissat B."/>
            <person name="Grigoriev I.V."/>
            <person name="Hibbett D.S."/>
            <person name="Martin F."/>
            <person name="Nordberg H.P."/>
            <person name="Cantor M.N."/>
            <person name="Hua S.X."/>
        </authorList>
    </citation>
    <scope>NUCLEOTIDE SEQUENCE [LARGE SCALE GENOMIC DNA]</scope>
    <source>
        <strain evidence="3 4">F 1598</strain>
    </source>
</reference>
<name>A0A0C3GFA1_PILCF</name>
<dbReference type="HOGENOM" id="CLU_011579_0_0_1"/>
<dbReference type="PANTHER" id="PTHR12832">
    <property type="entry name" value="TESTIS-SPECIFIC PROTEIN PBS13 T-COMPLEX 11"/>
    <property type="match status" value="1"/>
</dbReference>
<gene>
    <name evidence="3" type="ORF">PILCRDRAFT_813264</name>
</gene>
<dbReference type="Pfam" id="PF05794">
    <property type="entry name" value="Tcp11"/>
    <property type="match status" value="1"/>
</dbReference>
<evidence type="ECO:0000313" key="4">
    <source>
        <dbReference type="Proteomes" id="UP000054166"/>
    </source>
</evidence>
<dbReference type="STRING" id="765440.A0A0C3GFA1"/>
<dbReference type="OrthoDB" id="276323at2759"/>
<feature type="compositionally biased region" description="Low complexity" evidence="2">
    <location>
        <begin position="513"/>
        <end position="532"/>
    </location>
</feature>
<dbReference type="PANTHER" id="PTHR12832:SF11">
    <property type="entry name" value="LD23868P"/>
    <property type="match status" value="1"/>
</dbReference>
<feature type="region of interest" description="Disordered" evidence="2">
    <location>
        <begin position="1"/>
        <end position="136"/>
    </location>
</feature>
<evidence type="ECO:0008006" key="5">
    <source>
        <dbReference type="Google" id="ProtNLM"/>
    </source>
</evidence>
<evidence type="ECO:0000256" key="1">
    <source>
        <dbReference type="ARBA" id="ARBA00010954"/>
    </source>
</evidence>
<feature type="compositionally biased region" description="Polar residues" evidence="2">
    <location>
        <begin position="68"/>
        <end position="80"/>
    </location>
</feature>
<sequence>MDSNITHESISSVNGRKRKAEAEDAQVSSPPDATTSETIMVDSVVAAAPNLFSNAPRQPPSAPWLSPPNGNGVWTSTNAPPVSPLAEVPDEVQRSQKRPRIERDQLSPMPTKKHSRKPRPTVTFRPLPHPPSRFWSQSDIRDMGLVPMKGPERISDSLYHVKGGDSCAPECRYPLPPIDLESPHIPALQPVINRQTLEELDLNTILQNPQLRHDLLFDPGLHFRPGRQKRGEHSEKYWNAVTQELENGCTCVSFDLQGKPNECVCVCRRAPPPPNPVLDFSTARPVRTWRMPSRVRPLLTELLDLLLCVIQPLSGISGYVSPNTLQAQRQQHTMQATRLRSVFDPDLIEQEIRHGVFDPSGLFQAIGQVLKAHCAPMRDQIVEAMVEVAQSCAPGGSGTKADAVKAVRICLDILVLMKLDIANHQLQTLRPFLIETSSQFELKAFQRRQGASVRLTREWLQTAHQHLLASETLPHPTLPSSSLSYRSLNRTLQAYLSVLKGFTELIFDPPSPKSSSEPPAPTSSSSHSALPTATALPGFPETSFLDSARLATLSTDAADATAMYMFLMLYRQLVFFDPSPRRGASRELPKVTESDLLQLKTEIRDIASCRIGYCFTRPLPDEETCGEGSAKKANDKEWKRWQKGARDVVLQIAMRATEAQNRAKTSSSSTDRPILHQQPDDRMVQLAERWLDTNLQRRSALTVILRDRLRDAVFHRLLATTFPPRDPTTGGVTHSLPRSAVPTASPPPSPSPGTITGMESLTGEIRTLANKLSKLSLIHLGVYLPLYEQDGFIQS</sequence>
<organism evidence="3 4">
    <name type="scientific">Piloderma croceum (strain F 1598)</name>
    <dbReference type="NCBI Taxonomy" id="765440"/>
    <lineage>
        <taxon>Eukaryota</taxon>
        <taxon>Fungi</taxon>
        <taxon>Dikarya</taxon>
        <taxon>Basidiomycota</taxon>
        <taxon>Agaricomycotina</taxon>
        <taxon>Agaricomycetes</taxon>
        <taxon>Agaricomycetidae</taxon>
        <taxon>Atheliales</taxon>
        <taxon>Atheliaceae</taxon>
        <taxon>Piloderma</taxon>
    </lineage>
</organism>
<dbReference type="Proteomes" id="UP000054166">
    <property type="component" value="Unassembled WGS sequence"/>
</dbReference>
<protein>
    <recommendedName>
        <fullName evidence="5">Tcp11-domain-containing protein</fullName>
    </recommendedName>
</protein>
<feature type="compositionally biased region" description="Pro residues" evidence="2">
    <location>
        <begin position="57"/>
        <end position="66"/>
    </location>
</feature>
<keyword evidence="4" id="KW-1185">Reference proteome</keyword>
<feature type="region of interest" description="Disordered" evidence="2">
    <location>
        <begin position="723"/>
        <end position="758"/>
    </location>
</feature>
<feature type="compositionally biased region" description="Polar residues" evidence="2">
    <location>
        <begin position="26"/>
        <end position="38"/>
    </location>
</feature>
<reference evidence="4" key="2">
    <citation type="submission" date="2015-01" db="EMBL/GenBank/DDBJ databases">
        <title>Evolutionary Origins and Diversification of the Mycorrhizal Mutualists.</title>
        <authorList>
            <consortium name="DOE Joint Genome Institute"/>
            <consortium name="Mycorrhizal Genomics Consortium"/>
            <person name="Kohler A."/>
            <person name="Kuo A."/>
            <person name="Nagy L.G."/>
            <person name="Floudas D."/>
            <person name="Copeland A."/>
            <person name="Barry K.W."/>
            <person name="Cichocki N."/>
            <person name="Veneault-Fourrey C."/>
            <person name="LaButti K."/>
            <person name="Lindquist E.A."/>
            <person name="Lipzen A."/>
            <person name="Lundell T."/>
            <person name="Morin E."/>
            <person name="Murat C."/>
            <person name="Riley R."/>
            <person name="Ohm R."/>
            <person name="Sun H."/>
            <person name="Tunlid A."/>
            <person name="Henrissat B."/>
            <person name="Grigoriev I.V."/>
            <person name="Hibbett D.S."/>
            <person name="Martin F."/>
        </authorList>
    </citation>
    <scope>NUCLEOTIDE SEQUENCE [LARGE SCALE GENOMIC DNA]</scope>
    <source>
        <strain evidence="4">F 1598</strain>
    </source>
</reference>
<dbReference type="AlphaFoldDB" id="A0A0C3GFA1"/>
<dbReference type="GO" id="GO:0010737">
    <property type="term" value="P:protein kinase A signaling"/>
    <property type="evidence" value="ECO:0007669"/>
    <property type="project" value="TreeGrafter"/>
</dbReference>
<evidence type="ECO:0000256" key="2">
    <source>
        <dbReference type="SAM" id="MobiDB-lite"/>
    </source>
</evidence>
<comment type="similarity">
    <text evidence="1">Belongs to the TCP11 family.</text>
</comment>
<feature type="compositionally biased region" description="Polar residues" evidence="2">
    <location>
        <begin position="1"/>
        <end position="14"/>
    </location>
</feature>